<evidence type="ECO:0000313" key="2">
    <source>
        <dbReference type="EMBL" id="CAG8793322.1"/>
    </source>
</evidence>
<evidence type="ECO:0000256" key="1">
    <source>
        <dbReference type="SAM" id="MobiDB-lite"/>
    </source>
</evidence>
<protein>
    <submittedName>
        <fullName evidence="2">15379_t:CDS:1</fullName>
    </submittedName>
</protein>
<reference evidence="2 3" key="1">
    <citation type="submission" date="2021-06" db="EMBL/GenBank/DDBJ databases">
        <authorList>
            <person name="Kallberg Y."/>
            <person name="Tangrot J."/>
            <person name="Rosling A."/>
        </authorList>
    </citation>
    <scope>NUCLEOTIDE SEQUENCE [LARGE SCALE GENOMIC DNA]</scope>
    <source>
        <strain evidence="2 3">120-4 pot B 10/14</strain>
    </source>
</reference>
<gene>
    <name evidence="2" type="ORF">GMARGA_LOCUS21598</name>
</gene>
<organism evidence="2 3">
    <name type="scientific">Gigaspora margarita</name>
    <dbReference type="NCBI Taxonomy" id="4874"/>
    <lineage>
        <taxon>Eukaryota</taxon>
        <taxon>Fungi</taxon>
        <taxon>Fungi incertae sedis</taxon>
        <taxon>Mucoromycota</taxon>
        <taxon>Glomeromycotina</taxon>
        <taxon>Glomeromycetes</taxon>
        <taxon>Diversisporales</taxon>
        <taxon>Gigasporaceae</taxon>
        <taxon>Gigaspora</taxon>
    </lineage>
</organism>
<dbReference type="EMBL" id="CAJVQB010020068">
    <property type="protein sequence ID" value="CAG8793322.1"/>
    <property type="molecule type" value="Genomic_DNA"/>
</dbReference>
<feature type="non-terminal residue" evidence="2">
    <location>
        <position position="1"/>
    </location>
</feature>
<feature type="region of interest" description="Disordered" evidence="1">
    <location>
        <begin position="59"/>
        <end position="81"/>
    </location>
</feature>
<sequence>QKALTDSLSLNASGADDTEATYEKGGSLDQSKLTENSFLSSSRRLEDLINNSDKAAEIIKKSGDSRKTNSKGEESENLQEKEQEIIKKNTNKAIVQKQYQTMQCEIMQAKTQSLIETMQNNSKEDQEISNKIEAGFTIVTYKKRNTRFATEIGSSNKRHIPYKKDKRG</sequence>
<dbReference type="Proteomes" id="UP000789901">
    <property type="component" value="Unassembled WGS sequence"/>
</dbReference>
<accession>A0ABN7VQT8</accession>
<evidence type="ECO:0000313" key="3">
    <source>
        <dbReference type="Proteomes" id="UP000789901"/>
    </source>
</evidence>
<keyword evidence="3" id="KW-1185">Reference proteome</keyword>
<comment type="caution">
    <text evidence="2">The sequence shown here is derived from an EMBL/GenBank/DDBJ whole genome shotgun (WGS) entry which is preliminary data.</text>
</comment>
<feature type="region of interest" description="Disordered" evidence="1">
    <location>
        <begin position="1"/>
        <end position="35"/>
    </location>
</feature>
<proteinExistence type="predicted"/>
<feature type="compositionally biased region" description="Polar residues" evidence="1">
    <location>
        <begin position="1"/>
        <end position="12"/>
    </location>
</feature>
<name>A0ABN7VQT8_GIGMA</name>